<evidence type="ECO:0000313" key="4">
    <source>
        <dbReference type="Proteomes" id="UP000683925"/>
    </source>
</evidence>
<dbReference type="Proteomes" id="UP000683925">
    <property type="component" value="Unassembled WGS sequence"/>
</dbReference>
<sequence length="95" mass="11332">MSKQFTKTKDITINQGCDDCRLFPQQFNKQKQILVNKHDQYVNIIRRTETNEFSVEQSIHFKTYVLFGQLSQDGEHFITWDDSSKEIQIRKFLGE</sequence>
<gene>
    <name evidence="1" type="ORF">POCTA_138.1.T1000035</name>
    <name evidence="2" type="ORF">POCTA_138.1.T1960001</name>
    <name evidence="3" type="ORF">POCTA_138.1.T1960003</name>
</gene>
<comment type="caution">
    <text evidence="1">The sequence shown here is derived from an EMBL/GenBank/DDBJ whole genome shotgun (WGS) entry which is preliminary data.</text>
</comment>
<dbReference type="EMBL" id="CAJJDP010000200">
    <property type="protein sequence ID" value="CAD8214949.1"/>
    <property type="molecule type" value="Genomic_DNA"/>
</dbReference>
<evidence type="ECO:0000313" key="2">
    <source>
        <dbReference type="EMBL" id="CAD8214949.1"/>
    </source>
</evidence>
<evidence type="ECO:0000313" key="3">
    <source>
        <dbReference type="EMBL" id="CAD8214951.1"/>
    </source>
</evidence>
<dbReference type="AlphaFoldDB" id="A0A8S1WRW6"/>
<protein>
    <submittedName>
        <fullName evidence="1">Uncharacterized protein</fullName>
    </submittedName>
</protein>
<evidence type="ECO:0000313" key="1">
    <source>
        <dbReference type="EMBL" id="CAD8191507.1"/>
    </source>
</evidence>
<dbReference type="EMBL" id="CAJJDP010000100">
    <property type="protein sequence ID" value="CAD8191507.1"/>
    <property type="molecule type" value="Genomic_DNA"/>
</dbReference>
<reference evidence="1" key="1">
    <citation type="submission" date="2021-01" db="EMBL/GenBank/DDBJ databases">
        <authorList>
            <consortium name="Genoscope - CEA"/>
            <person name="William W."/>
        </authorList>
    </citation>
    <scope>NUCLEOTIDE SEQUENCE</scope>
</reference>
<keyword evidence="4" id="KW-1185">Reference proteome</keyword>
<name>A0A8S1WRW6_PAROT</name>
<dbReference type="OMA" id="KEYICVY"/>
<dbReference type="OrthoDB" id="308943at2759"/>
<dbReference type="EMBL" id="CAJJDP010000200">
    <property type="protein sequence ID" value="CAD8214951.1"/>
    <property type="molecule type" value="Genomic_DNA"/>
</dbReference>
<accession>A0A8S1WRW6</accession>
<proteinExistence type="predicted"/>
<organism evidence="1 4">
    <name type="scientific">Paramecium octaurelia</name>
    <dbReference type="NCBI Taxonomy" id="43137"/>
    <lineage>
        <taxon>Eukaryota</taxon>
        <taxon>Sar</taxon>
        <taxon>Alveolata</taxon>
        <taxon>Ciliophora</taxon>
        <taxon>Intramacronucleata</taxon>
        <taxon>Oligohymenophorea</taxon>
        <taxon>Peniculida</taxon>
        <taxon>Parameciidae</taxon>
        <taxon>Paramecium</taxon>
    </lineage>
</organism>